<keyword evidence="3" id="KW-1185">Reference proteome</keyword>
<evidence type="ECO:0000313" key="3">
    <source>
        <dbReference type="Proteomes" id="UP000055048"/>
    </source>
</evidence>
<sequence length="197" mass="23208">MKLLLVLLTMTMTLNENIFCTSCSSRCGPFCHQASPLLLQSKKSCTIISRVQKEEAFCFAIEAGILKIELNFYKGRERFFCRKLPLQCYYYNYYCYRCCSMKQTVLLADFYPLARLNDNQGGEICFILKSFDFHFAYVATSSSSMVEIFFSKRPMTKEYFQQFRTKEKLLARLEWIDLCIRCQTLSAQFFTFTIVWP</sequence>
<evidence type="ECO:0000313" key="2">
    <source>
        <dbReference type="EMBL" id="KRX45406.1"/>
    </source>
</evidence>
<accession>A0A0V0U2C6</accession>
<protein>
    <submittedName>
        <fullName evidence="2">Uncharacterized protein</fullName>
    </submittedName>
</protein>
<keyword evidence="1" id="KW-0732">Signal</keyword>
<dbReference type="Proteomes" id="UP000055048">
    <property type="component" value="Unassembled WGS sequence"/>
</dbReference>
<feature type="chain" id="PRO_5012475347" evidence="1">
    <location>
        <begin position="16"/>
        <end position="197"/>
    </location>
</feature>
<comment type="caution">
    <text evidence="2">The sequence shown here is derived from an EMBL/GenBank/DDBJ whole genome shotgun (WGS) entry which is preliminary data.</text>
</comment>
<dbReference type="AlphaFoldDB" id="A0A0V0U2C6"/>
<reference evidence="2 3" key="1">
    <citation type="submission" date="2015-01" db="EMBL/GenBank/DDBJ databases">
        <title>Evolution of Trichinella species and genotypes.</title>
        <authorList>
            <person name="Korhonen P.K."/>
            <person name="Edoardo P."/>
            <person name="Giuseppe L.R."/>
            <person name="Gasser R.B."/>
        </authorList>
    </citation>
    <scope>NUCLEOTIDE SEQUENCE [LARGE SCALE GENOMIC DNA]</scope>
    <source>
        <strain evidence="2">ISS417</strain>
    </source>
</reference>
<feature type="signal peptide" evidence="1">
    <location>
        <begin position="1"/>
        <end position="15"/>
    </location>
</feature>
<organism evidence="2 3">
    <name type="scientific">Trichinella murrelli</name>
    <dbReference type="NCBI Taxonomy" id="144512"/>
    <lineage>
        <taxon>Eukaryota</taxon>
        <taxon>Metazoa</taxon>
        <taxon>Ecdysozoa</taxon>
        <taxon>Nematoda</taxon>
        <taxon>Enoplea</taxon>
        <taxon>Dorylaimia</taxon>
        <taxon>Trichinellida</taxon>
        <taxon>Trichinellidae</taxon>
        <taxon>Trichinella</taxon>
    </lineage>
</organism>
<dbReference type="EMBL" id="JYDJ01000076">
    <property type="protein sequence ID" value="KRX45406.1"/>
    <property type="molecule type" value="Genomic_DNA"/>
</dbReference>
<name>A0A0V0U2C6_9BILA</name>
<evidence type="ECO:0000256" key="1">
    <source>
        <dbReference type="SAM" id="SignalP"/>
    </source>
</evidence>
<proteinExistence type="predicted"/>
<gene>
    <name evidence="2" type="ORF">T05_435</name>
</gene>